<dbReference type="InterPro" id="IPR039428">
    <property type="entry name" value="NUOK/Mnh_C1-like"/>
</dbReference>
<keyword evidence="11 16" id="KW-0520">NAD</keyword>
<dbReference type="EMBL" id="MF797833">
    <property type="protein sequence ID" value="AXY96099.1"/>
    <property type="molecule type" value="Genomic_DNA"/>
</dbReference>
<evidence type="ECO:0000256" key="16">
    <source>
        <dbReference type="RuleBase" id="RU004419"/>
    </source>
</evidence>
<comment type="subcellular location">
    <subcellularLocation>
        <location evidence="16">Mitochondrion inner membrane</location>
        <topology evidence="16">Multi-pass membrane protein</topology>
    </subcellularLocation>
    <subcellularLocation>
        <location evidence="1">Mitochondrion membrane</location>
        <topology evidence="1">Multi-pass membrane protein</topology>
    </subcellularLocation>
</comment>
<protein>
    <recommendedName>
        <fullName evidence="4 16">NADH-ubiquinone oxidoreductase chain 4L</fullName>
        <ecNumber evidence="3 16">7.1.1.2</ecNumber>
    </recommendedName>
</protein>
<name>A0A385JF10_9EUCA</name>
<dbReference type="RefSeq" id="YP_009514141.1">
    <property type="nucleotide sequence ID" value="NC_039373.1"/>
</dbReference>
<reference evidence="17" key="2">
    <citation type="submission" date="2017-08" db="EMBL/GenBank/DDBJ databases">
        <authorList>
            <person name="de Groot N.N."/>
        </authorList>
    </citation>
    <scope>NUCLEOTIDE SEQUENCE</scope>
</reference>
<keyword evidence="12 16" id="KW-0830">Ubiquinone</keyword>
<evidence type="ECO:0000256" key="11">
    <source>
        <dbReference type="ARBA" id="ARBA00023027"/>
    </source>
</evidence>
<evidence type="ECO:0000256" key="3">
    <source>
        <dbReference type="ARBA" id="ARBA00012944"/>
    </source>
</evidence>
<reference evidence="17" key="1">
    <citation type="journal article" date="2017" name="Mitochondrial DNA Part B Resour">
        <title>Complete mitochondrial genome of the freshwater prawn Palaemon capensis (Crustacea: Palaemonidae).</title>
        <authorList>
            <person name="Wood L.E."/>
            <person name="De Grave S."/>
            <person name="van Heerden C.J."/>
            <person name="Daniels S.R."/>
        </authorList>
    </citation>
    <scope>NUCLEOTIDE SEQUENCE</scope>
</reference>
<keyword evidence="13 16" id="KW-0496">Mitochondrion</keyword>
<evidence type="ECO:0000256" key="7">
    <source>
        <dbReference type="ARBA" id="ARBA00022692"/>
    </source>
</evidence>
<dbReference type="GO" id="GO:0042773">
    <property type="term" value="P:ATP synthesis coupled electron transport"/>
    <property type="evidence" value="ECO:0007669"/>
    <property type="project" value="UniProtKB-UniRule"/>
</dbReference>
<gene>
    <name evidence="17" type="primary">ND4L</name>
</gene>
<dbReference type="EC" id="7.1.1.2" evidence="3 16"/>
<evidence type="ECO:0000256" key="4">
    <source>
        <dbReference type="ARBA" id="ARBA00016612"/>
    </source>
</evidence>
<dbReference type="GO" id="GO:0008137">
    <property type="term" value="F:NADH dehydrogenase (ubiquinone) activity"/>
    <property type="evidence" value="ECO:0007669"/>
    <property type="project" value="UniProtKB-EC"/>
</dbReference>
<evidence type="ECO:0000256" key="1">
    <source>
        <dbReference type="ARBA" id="ARBA00004225"/>
    </source>
</evidence>
<comment type="catalytic activity">
    <reaction evidence="15 16">
        <text>a ubiquinone + NADH + 5 H(+)(in) = a ubiquinol + NAD(+) + 4 H(+)(out)</text>
        <dbReference type="Rhea" id="RHEA:29091"/>
        <dbReference type="Rhea" id="RHEA-COMP:9565"/>
        <dbReference type="Rhea" id="RHEA-COMP:9566"/>
        <dbReference type="ChEBI" id="CHEBI:15378"/>
        <dbReference type="ChEBI" id="CHEBI:16389"/>
        <dbReference type="ChEBI" id="CHEBI:17976"/>
        <dbReference type="ChEBI" id="CHEBI:57540"/>
        <dbReference type="ChEBI" id="CHEBI:57945"/>
        <dbReference type="EC" id="7.1.1.2"/>
    </reaction>
</comment>
<evidence type="ECO:0000256" key="15">
    <source>
        <dbReference type="ARBA" id="ARBA00049551"/>
    </source>
</evidence>
<evidence type="ECO:0000256" key="10">
    <source>
        <dbReference type="ARBA" id="ARBA00022989"/>
    </source>
</evidence>
<feature type="transmembrane region" description="Helical" evidence="16">
    <location>
        <begin position="60"/>
        <end position="83"/>
    </location>
</feature>
<evidence type="ECO:0000256" key="5">
    <source>
        <dbReference type="ARBA" id="ARBA00022448"/>
    </source>
</evidence>
<keyword evidence="14 16" id="KW-0472">Membrane</keyword>
<feature type="transmembrane region" description="Helical" evidence="16">
    <location>
        <begin position="29"/>
        <end position="48"/>
    </location>
</feature>
<keyword evidence="16" id="KW-0999">Mitochondrion inner membrane</keyword>
<dbReference type="GO" id="GO:0016651">
    <property type="term" value="F:oxidoreductase activity, acting on NAD(P)H"/>
    <property type="evidence" value="ECO:0007669"/>
    <property type="project" value="InterPro"/>
</dbReference>
<keyword evidence="10 16" id="KW-1133">Transmembrane helix</keyword>
<keyword evidence="9 16" id="KW-0249">Electron transport</keyword>
<geneLocation type="mitochondrion" evidence="17"/>
<evidence type="ECO:0000256" key="13">
    <source>
        <dbReference type="ARBA" id="ARBA00023128"/>
    </source>
</evidence>
<proteinExistence type="inferred from homology"/>
<sequence length="99" mass="11001">MMIFSFWYCMSLFSVSCGLVAFVAKRKHLLNMLLSLEFIMVSIFWLMIQLISSLGGDSYFLLFFLTLAACEGALGLALLVGVVRSHGSDIYTSLNILSC</sequence>
<evidence type="ECO:0000256" key="6">
    <source>
        <dbReference type="ARBA" id="ARBA00022660"/>
    </source>
</evidence>
<keyword evidence="5 16" id="KW-0813">Transport</keyword>
<evidence type="ECO:0000256" key="14">
    <source>
        <dbReference type="ARBA" id="ARBA00023136"/>
    </source>
</evidence>
<keyword evidence="6 16" id="KW-0679">Respiratory chain</keyword>
<dbReference type="GeneID" id="37867503"/>
<evidence type="ECO:0000256" key="9">
    <source>
        <dbReference type="ARBA" id="ARBA00022982"/>
    </source>
</evidence>
<dbReference type="PANTHER" id="PTHR11434:SF0">
    <property type="entry name" value="NADH-UBIQUINONE OXIDOREDUCTASE CHAIN 4L"/>
    <property type="match status" value="1"/>
</dbReference>
<dbReference type="CTD" id="4539"/>
<dbReference type="InterPro" id="IPR001133">
    <property type="entry name" value="NADH_UbQ_OxRdtase_chain4L/K"/>
</dbReference>
<keyword evidence="8 16" id="KW-1278">Translocase</keyword>
<comment type="similarity">
    <text evidence="2 16">Belongs to the complex I subunit 4L family.</text>
</comment>
<evidence type="ECO:0000256" key="8">
    <source>
        <dbReference type="ARBA" id="ARBA00022967"/>
    </source>
</evidence>
<accession>A0A385JF10</accession>
<dbReference type="PANTHER" id="PTHR11434">
    <property type="entry name" value="NADH-UBIQUINONE OXIDOREDUCTASE SUBUNIT ND4L"/>
    <property type="match status" value="1"/>
</dbReference>
<keyword evidence="7 16" id="KW-0812">Transmembrane</keyword>
<dbReference type="AlphaFoldDB" id="A0A385JF10"/>
<organism evidence="17">
    <name type="scientific">Palaemon capensis</name>
    <dbReference type="NCBI Taxonomy" id="1440474"/>
    <lineage>
        <taxon>Eukaryota</taxon>
        <taxon>Metazoa</taxon>
        <taxon>Ecdysozoa</taxon>
        <taxon>Arthropoda</taxon>
        <taxon>Crustacea</taxon>
        <taxon>Multicrustacea</taxon>
        <taxon>Malacostraca</taxon>
        <taxon>Eumalacostraca</taxon>
        <taxon>Eucarida</taxon>
        <taxon>Decapoda</taxon>
        <taxon>Pleocyemata</taxon>
        <taxon>Caridea</taxon>
        <taxon>Palaemonoidea</taxon>
        <taxon>Palaemonidae</taxon>
        <taxon>Palaemon</taxon>
    </lineage>
</organism>
<evidence type="ECO:0000313" key="17">
    <source>
        <dbReference type="EMBL" id="AXY96099.1"/>
    </source>
</evidence>
<dbReference type="GO" id="GO:0005743">
    <property type="term" value="C:mitochondrial inner membrane"/>
    <property type="evidence" value="ECO:0007669"/>
    <property type="project" value="UniProtKB-SubCell"/>
</dbReference>
<evidence type="ECO:0000256" key="2">
    <source>
        <dbReference type="ARBA" id="ARBA00010519"/>
    </source>
</evidence>
<evidence type="ECO:0000256" key="12">
    <source>
        <dbReference type="ARBA" id="ARBA00023075"/>
    </source>
</evidence>
<feature type="transmembrane region" description="Helical" evidence="16">
    <location>
        <begin position="6"/>
        <end position="24"/>
    </location>
</feature>
<dbReference type="Gene3D" id="1.10.287.3510">
    <property type="match status" value="1"/>
</dbReference>
<comment type="function">
    <text evidence="16">Core subunit of the mitochondrial membrane respiratory chain NADH dehydrogenase (Complex I) which catalyzes electron transfer from NADH through the respiratory chain, using ubiquinone as an electron acceptor.</text>
</comment>
<dbReference type="Pfam" id="PF00420">
    <property type="entry name" value="Oxidored_q2"/>
    <property type="match status" value="1"/>
</dbReference>
<dbReference type="GO" id="GO:0030964">
    <property type="term" value="C:NADH dehydrogenase complex"/>
    <property type="evidence" value="ECO:0007669"/>
    <property type="project" value="TreeGrafter"/>
</dbReference>